<dbReference type="Proteomes" id="UP000198598">
    <property type="component" value="Unassembled WGS sequence"/>
</dbReference>
<evidence type="ECO:0000256" key="2">
    <source>
        <dbReference type="ARBA" id="ARBA00023012"/>
    </source>
</evidence>
<dbReference type="RefSeq" id="WP_093828629.1">
    <property type="nucleotide sequence ID" value="NZ_FOLQ01000006.1"/>
</dbReference>
<evidence type="ECO:0000256" key="1">
    <source>
        <dbReference type="ARBA" id="ARBA00022553"/>
    </source>
</evidence>
<proteinExistence type="predicted"/>
<dbReference type="GO" id="GO:0000976">
    <property type="term" value="F:transcription cis-regulatory region binding"/>
    <property type="evidence" value="ECO:0007669"/>
    <property type="project" value="TreeGrafter"/>
</dbReference>
<sequence>MKSLKILIVEDELVTAHDIRETLEKAGHEVTDITRNSPAALTSVRINPPDLVLIDIHLEHSAEDGIDLALRLLAKQAIPIIYLTGHSEQPTILRAQQTRPAAYLLKPFRHKELAIQVELAYYNYQATQANSVDPFLSDSLYLPVDQGKGYVKINKNEVLFLQADRAYVEVYLLNEEQKQVFSMNLGYIAQFFTNPNFYNLSRSLLVNLQFVERIEKNQFYVKGRKAPVQFPENNHKLFLQRFAIVKTPSRM</sequence>
<dbReference type="PROSITE" id="PS50930">
    <property type="entry name" value="HTH_LYTTR"/>
    <property type="match status" value="1"/>
</dbReference>
<feature type="domain" description="HTH LytTR-type" evidence="8">
    <location>
        <begin position="142"/>
        <end position="216"/>
    </location>
</feature>
<evidence type="ECO:0000256" key="6">
    <source>
        <dbReference type="PROSITE-ProRule" id="PRU00169"/>
    </source>
</evidence>
<reference evidence="9 10" key="1">
    <citation type="submission" date="2016-10" db="EMBL/GenBank/DDBJ databases">
        <authorList>
            <person name="de Groot N.N."/>
        </authorList>
    </citation>
    <scope>NUCLEOTIDE SEQUENCE [LARGE SCALE GENOMIC DNA]</scope>
    <source>
        <strain evidence="9 10">DSM 26130</strain>
    </source>
</reference>
<keyword evidence="4" id="KW-0238">DNA-binding</keyword>
<evidence type="ECO:0000256" key="5">
    <source>
        <dbReference type="ARBA" id="ARBA00023163"/>
    </source>
</evidence>
<dbReference type="SMART" id="SM00850">
    <property type="entry name" value="LytTR"/>
    <property type="match status" value="1"/>
</dbReference>
<dbReference type="GO" id="GO:0000156">
    <property type="term" value="F:phosphorelay response regulator activity"/>
    <property type="evidence" value="ECO:0007669"/>
    <property type="project" value="TreeGrafter"/>
</dbReference>
<dbReference type="GO" id="GO:0005829">
    <property type="term" value="C:cytosol"/>
    <property type="evidence" value="ECO:0007669"/>
    <property type="project" value="TreeGrafter"/>
</dbReference>
<keyword evidence="2" id="KW-0902">Two-component regulatory system</keyword>
<dbReference type="SUPFAM" id="SSF52172">
    <property type="entry name" value="CheY-like"/>
    <property type="match status" value="1"/>
</dbReference>
<dbReference type="PANTHER" id="PTHR48111:SF1">
    <property type="entry name" value="TWO-COMPONENT RESPONSE REGULATOR ORR33"/>
    <property type="match status" value="1"/>
</dbReference>
<dbReference type="CDD" id="cd17534">
    <property type="entry name" value="REC_DC-like"/>
    <property type="match status" value="1"/>
</dbReference>
<organism evidence="9 10">
    <name type="scientific">Spirosoma endophyticum</name>
    <dbReference type="NCBI Taxonomy" id="662367"/>
    <lineage>
        <taxon>Bacteria</taxon>
        <taxon>Pseudomonadati</taxon>
        <taxon>Bacteroidota</taxon>
        <taxon>Cytophagia</taxon>
        <taxon>Cytophagales</taxon>
        <taxon>Cytophagaceae</taxon>
        <taxon>Spirosoma</taxon>
    </lineage>
</organism>
<dbReference type="OrthoDB" id="1646880at2"/>
<dbReference type="STRING" id="662367.SAMN05216167_106305"/>
<dbReference type="GO" id="GO:0006355">
    <property type="term" value="P:regulation of DNA-templated transcription"/>
    <property type="evidence" value="ECO:0007669"/>
    <property type="project" value="TreeGrafter"/>
</dbReference>
<dbReference type="SMART" id="SM00448">
    <property type="entry name" value="REC"/>
    <property type="match status" value="1"/>
</dbReference>
<evidence type="ECO:0000259" key="8">
    <source>
        <dbReference type="PROSITE" id="PS50930"/>
    </source>
</evidence>
<dbReference type="InterPro" id="IPR011006">
    <property type="entry name" value="CheY-like_superfamily"/>
</dbReference>
<dbReference type="Pfam" id="PF00072">
    <property type="entry name" value="Response_reg"/>
    <property type="match status" value="1"/>
</dbReference>
<keyword evidence="5" id="KW-0804">Transcription</keyword>
<evidence type="ECO:0000259" key="7">
    <source>
        <dbReference type="PROSITE" id="PS50110"/>
    </source>
</evidence>
<dbReference type="InterPro" id="IPR039420">
    <property type="entry name" value="WalR-like"/>
</dbReference>
<evidence type="ECO:0000313" key="10">
    <source>
        <dbReference type="Proteomes" id="UP000198598"/>
    </source>
</evidence>
<gene>
    <name evidence="9" type="ORF">SAMN05216167_106305</name>
</gene>
<dbReference type="Gene3D" id="2.40.50.1020">
    <property type="entry name" value="LytTr DNA-binding domain"/>
    <property type="match status" value="1"/>
</dbReference>
<protein>
    <submittedName>
        <fullName evidence="9">Two component transcriptional regulator, LytTR family</fullName>
    </submittedName>
</protein>
<dbReference type="AlphaFoldDB" id="A0A1I1UKF9"/>
<feature type="modified residue" description="4-aspartylphosphate" evidence="6">
    <location>
        <position position="55"/>
    </location>
</feature>
<keyword evidence="10" id="KW-1185">Reference proteome</keyword>
<dbReference type="Pfam" id="PF04397">
    <property type="entry name" value="LytTR"/>
    <property type="match status" value="1"/>
</dbReference>
<evidence type="ECO:0000256" key="3">
    <source>
        <dbReference type="ARBA" id="ARBA00023015"/>
    </source>
</evidence>
<keyword evidence="1 6" id="KW-0597">Phosphoprotein</keyword>
<keyword evidence="3" id="KW-0805">Transcription regulation</keyword>
<dbReference type="EMBL" id="FOLQ01000006">
    <property type="protein sequence ID" value="SFD71247.1"/>
    <property type="molecule type" value="Genomic_DNA"/>
</dbReference>
<dbReference type="Gene3D" id="3.40.50.2300">
    <property type="match status" value="1"/>
</dbReference>
<dbReference type="InterPro" id="IPR007492">
    <property type="entry name" value="LytTR_DNA-bd_dom"/>
</dbReference>
<feature type="domain" description="Response regulatory" evidence="7">
    <location>
        <begin position="5"/>
        <end position="121"/>
    </location>
</feature>
<evidence type="ECO:0000313" key="9">
    <source>
        <dbReference type="EMBL" id="SFD71247.1"/>
    </source>
</evidence>
<dbReference type="InterPro" id="IPR001789">
    <property type="entry name" value="Sig_transdc_resp-reg_receiver"/>
</dbReference>
<dbReference type="PROSITE" id="PS50110">
    <property type="entry name" value="RESPONSE_REGULATORY"/>
    <property type="match status" value="1"/>
</dbReference>
<evidence type="ECO:0000256" key="4">
    <source>
        <dbReference type="ARBA" id="ARBA00023125"/>
    </source>
</evidence>
<name>A0A1I1UKF9_9BACT</name>
<dbReference type="PANTHER" id="PTHR48111">
    <property type="entry name" value="REGULATOR OF RPOS"/>
    <property type="match status" value="1"/>
</dbReference>
<accession>A0A1I1UKF9</accession>
<dbReference type="GO" id="GO:0032993">
    <property type="term" value="C:protein-DNA complex"/>
    <property type="evidence" value="ECO:0007669"/>
    <property type="project" value="TreeGrafter"/>
</dbReference>